<dbReference type="GO" id="GO:0000981">
    <property type="term" value="F:DNA-binding transcription factor activity, RNA polymerase II-specific"/>
    <property type="evidence" value="ECO:0007669"/>
    <property type="project" value="InterPro"/>
</dbReference>
<dbReference type="Proteomes" id="UP000242519">
    <property type="component" value="Unassembled WGS sequence"/>
</dbReference>
<dbReference type="GO" id="GO:0008270">
    <property type="term" value="F:zinc ion binding"/>
    <property type="evidence" value="ECO:0007669"/>
    <property type="project" value="InterPro"/>
</dbReference>
<gene>
    <name evidence="3" type="ORF">B2J93_3694</name>
</gene>
<accession>A0A218Z4Z2</accession>
<keyword evidence="1" id="KW-0539">Nucleus</keyword>
<evidence type="ECO:0000256" key="1">
    <source>
        <dbReference type="ARBA" id="ARBA00023242"/>
    </source>
</evidence>
<name>A0A218Z4Z2_9HELO</name>
<dbReference type="PANTHER" id="PTHR47657">
    <property type="entry name" value="STEROL REGULATORY ELEMENT-BINDING PROTEIN ECM22"/>
    <property type="match status" value="1"/>
</dbReference>
<keyword evidence="4" id="KW-1185">Reference proteome</keyword>
<dbReference type="OrthoDB" id="3031538at2759"/>
<dbReference type="PANTHER" id="PTHR47657:SF14">
    <property type="entry name" value="ZN(2)-C6 FUNGAL-TYPE DOMAIN-CONTAINING PROTEIN"/>
    <property type="match status" value="1"/>
</dbReference>
<protein>
    <submittedName>
        <fullName evidence="3">Transcription factor Cys</fullName>
    </submittedName>
</protein>
<dbReference type="InterPro" id="IPR052400">
    <property type="entry name" value="Zn2-C6_fungal_TF"/>
</dbReference>
<organism evidence="3 4">
    <name type="scientific">Diplocarpon coronariae</name>
    <dbReference type="NCBI Taxonomy" id="2795749"/>
    <lineage>
        <taxon>Eukaryota</taxon>
        <taxon>Fungi</taxon>
        <taxon>Dikarya</taxon>
        <taxon>Ascomycota</taxon>
        <taxon>Pezizomycotina</taxon>
        <taxon>Leotiomycetes</taxon>
        <taxon>Helotiales</taxon>
        <taxon>Drepanopezizaceae</taxon>
        <taxon>Diplocarpon</taxon>
    </lineage>
</organism>
<proteinExistence type="predicted"/>
<dbReference type="InterPro" id="IPR001138">
    <property type="entry name" value="Zn2Cys6_DnaBD"/>
</dbReference>
<dbReference type="AlphaFoldDB" id="A0A218Z4Z2"/>
<dbReference type="CDD" id="cd00067">
    <property type="entry name" value="GAL4"/>
    <property type="match status" value="1"/>
</dbReference>
<dbReference type="STRING" id="503106.A0A218Z4Z2"/>
<sequence length="455" mass="50690">MLKEVIAADLVSQMQEQEDQGQQNYHSQYSSNLIVHQCDEIHPTCGNCLKHGVSCDFEFPGSPMSPFSGPSSAPTGSVSEASTPRSTSTIMPLYQTPSALVRTQTNPAVSRSLEFKLLHNYTALTSQTFSDTKEQKHIWQVDIPIIAYGAQHLMDAILAVSALHLRSMHPEDHSLIRASHGYMASSIAQYSNLLNQGLSEVNSEALFSTSALIAFQASASRRFDDEANGLYTLPLAWFHSFQGVKTIVLASWQWLRTSDRIYPIINSQPALFLDPDPERKLFFAPLLQGLEEQLAHIPGKECAEAKRAYEHAVSFLNWSHKKPARNRILGFAATVSRQFVDLVGQQDPRALVITACFFALTKMVDNVWWLEGLAKREVNGICSLLPPDWWPKMEWALRIANHEGVMDEETWGGELSSLNDDQPARSDVDHEGDVSKHIDILSQVINGGGFMEPLD</sequence>
<dbReference type="InParanoid" id="A0A218Z4Z2"/>
<evidence type="ECO:0000313" key="4">
    <source>
        <dbReference type="Proteomes" id="UP000242519"/>
    </source>
</evidence>
<comment type="caution">
    <text evidence="3">The sequence shown here is derived from an EMBL/GenBank/DDBJ whole genome shotgun (WGS) entry which is preliminary data.</text>
</comment>
<feature type="compositionally biased region" description="Polar residues" evidence="2">
    <location>
        <begin position="75"/>
        <end position="89"/>
    </location>
</feature>
<evidence type="ECO:0000313" key="3">
    <source>
        <dbReference type="EMBL" id="OWP03068.1"/>
    </source>
</evidence>
<reference evidence="3 4" key="1">
    <citation type="submission" date="2017-04" db="EMBL/GenBank/DDBJ databases">
        <title>Draft genome sequence of Marssonina coronaria NL1: causal agent of apple blotch.</title>
        <authorList>
            <person name="Cheng Q."/>
        </authorList>
    </citation>
    <scope>NUCLEOTIDE SEQUENCE [LARGE SCALE GENOMIC DNA]</scope>
    <source>
        <strain evidence="3 4">NL1</strain>
    </source>
</reference>
<feature type="region of interest" description="Disordered" evidence="2">
    <location>
        <begin position="66"/>
        <end position="89"/>
    </location>
</feature>
<evidence type="ECO:0000256" key="2">
    <source>
        <dbReference type="SAM" id="MobiDB-lite"/>
    </source>
</evidence>
<dbReference type="EMBL" id="MZNU01000202">
    <property type="protein sequence ID" value="OWP03068.1"/>
    <property type="molecule type" value="Genomic_DNA"/>
</dbReference>